<proteinExistence type="predicted"/>
<organism evidence="1 2">
    <name type="scientific">Novosphingobium aquae</name>
    <dbReference type="NCBI Taxonomy" id="3133435"/>
    <lineage>
        <taxon>Bacteria</taxon>
        <taxon>Pseudomonadati</taxon>
        <taxon>Pseudomonadota</taxon>
        <taxon>Alphaproteobacteria</taxon>
        <taxon>Sphingomonadales</taxon>
        <taxon>Sphingomonadaceae</taxon>
        <taxon>Novosphingobium</taxon>
    </lineage>
</organism>
<dbReference type="Proteomes" id="UP001379235">
    <property type="component" value="Unassembled WGS sequence"/>
</dbReference>
<comment type="caution">
    <text evidence="1">The sequence shown here is derived from an EMBL/GenBank/DDBJ whole genome shotgun (WGS) entry which is preliminary data.</text>
</comment>
<dbReference type="EMBL" id="JBBHJY010000001">
    <property type="protein sequence ID" value="MEJ6008546.1"/>
    <property type="molecule type" value="Genomic_DNA"/>
</dbReference>
<keyword evidence="2" id="KW-1185">Reference proteome</keyword>
<accession>A0ABU8S3U4</accession>
<sequence>MPICTCRNWHSQFSVIQYGYGDENNSIELAGDAKEIATSLADLVEHEVRDDRAGRNNGENASDRRPFTAMAIPAKVQGRLRLSGSIARKSSTAINALPRAARVSWGGEQGERPVLFISEIVRNNMLAEPTRIGTEQRGRITLDDNALPSRY</sequence>
<reference evidence="1 2" key="1">
    <citation type="submission" date="2024-03" db="EMBL/GenBank/DDBJ databases">
        <authorList>
            <person name="Jo J.-H."/>
        </authorList>
    </citation>
    <scope>NUCLEOTIDE SEQUENCE [LARGE SCALE GENOMIC DNA]</scope>
    <source>
        <strain evidence="1 2">AS3R-12</strain>
    </source>
</reference>
<dbReference type="RefSeq" id="WP_339964111.1">
    <property type="nucleotide sequence ID" value="NZ_JBBHJY010000001.1"/>
</dbReference>
<protein>
    <submittedName>
        <fullName evidence="1">Uncharacterized protein</fullName>
    </submittedName>
</protein>
<evidence type="ECO:0000313" key="1">
    <source>
        <dbReference type="EMBL" id="MEJ6008546.1"/>
    </source>
</evidence>
<gene>
    <name evidence="1" type="ORF">WG900_01285</name>
</gene>
<name>A0ABU8S3U4_9SPHN</name>
<evidence type="ECO:0000313" key="2">
    <source>
        <dbReference type="Proteomes" id="UP001379235"/>
    </source>
</evidence>